<evidence type="ECO:0000256" key="2">
    <source>
        <dbReference type="ARBA" id="ARBA00022823"/>
    </source>
</evidence>
<evidence type="ECO:0000256" key="4">
    <source>
        <dbReference type="PIRSR" id="PIRSR617453-50"/>
    </source>
</evidence>
<evidence type="ECO:0000259" key="6">
    <source>
        <dbReference type="PROSITE" id="PS50968"/>
    </source>
</evidence>
<keyword evidence="5" id="KW-0496">Mitochondrion</keyword>
<dbReference type="GO" id="GO:0005829">
    <property type="term" value="C:cytosol"/>
    <property type="evidence" value="ECO:0007669"/>
    <property type="project" value="TreeGrafter"/>
</dbReference>
<dbReference type="STRING" id="796925.A0A137NYD0"/>
<evidence type="ECO:0000313" key="8">
    <source>
        <dbReference type="Proteomes" id="UP000070444"/>
    </source>
</evidence>
<feature type="domain" description="Lipoyl-binding" evidence="6">
    <location>
        <begin position="50"/>
        <end position="132"/>
    </location>
</feature>
<dbReference type="HAMAP" id="MF_00272">
    <property type="entry name" value="GcvH"/>
    <property type="match status" value="1"/>
</dbReference>
<protein>
    <recommendedName>
        <fullName evidence="5">Glycine cleavage system H protein</fullName>
    </recommendedName>
</protein>
<feature type="modified residue" description="N6-lipoyllysine" evidence="4">
    <location>
        <position position="91"/>
    </location>
</feature>
<dbReference type="PROSITE" id="PS00189">
    <property type="entry name" value="LIPOYL"/>
    <property type="match status" value="1"/>
</dbReference>
<dbReference type="InterPro" id="IPR002930">
    <property type="entry name" value="GCV_H"/>
</dbReference>
<evidence type="ECO:0000256" key="1">
    <source>
        <dbReference type="ARBA" id="ARBA00009249"/>
    </source>
</evidence>
<organism evidence="7 8">
    <name type="scientific">Conidiobolus coronatus (strain ATCC 28846 / CBS 209.66 / NRRL 28638)</name>
    <name type="common">Delacroixia coronata</name>
    <dbReference type="NCBI Taxonomy" id="796925"/>
    <lineage>
        <taxon>Eukaryota</taxon>
        <taxon>Fungi</taxon>
        <taxon>Fungi incertae sedis</taxon>
        <taxon>Zoopagomycota</taxon>
        <taxon>Entomophthoromycotina</taxon>
        <taxon>Entomophthoromycetes</taxon>
        <taxon>Entomophthorales</taxon>
        <taxon>Ancylistaceae</taxon>
        <taxon>Conidiobolus</taxon>
    </lineage>
</organism>
<proteinExistence type="inferred from homology"/>
<dbReference type="InterPro" id="IPR033753">
    <property type="entry name" value="GCV_H/Fam206"/>
</dbReference>
<dbReference type="OrthoDB" id="10264154at2759"/>
<dbReference type="InterPro" id="IPR000089">
    <property type="entry name" value="Biotin_lipoyl"/>
</dbReference>
<evidence type="ECO:0000256" key="5">
    <source>
        <dbReference type="RuleBase" id="RU364055"/>
    </source>
</evidence>
<dbReference type="Proteomes" id="UP000070444">
    <property type="component" value="Unassembled WGS sequence"/>
</dbReference>
<evidence type="ECO:0000256" key="3">
    <source>
        <dbReference type="ARBA" id="ARBA00022946"/>
    </source>
</evidence>
<comment type="function">
    <text evidence="5">The H protein shuttles the methylamine group of glycine from the P protein to the T protein.</text>
</comment>
<dbReference type="OMA" id="KEHEWIR"/>
<evidence type="ECO:0000313" key="7">
    <source>
        <dbReference type="EMBL" id="KXN67786.1"/>
    </source>
</evidence>
<name>A0A137NYD0_CONC2</name>
<dbReference type="NCBIfam" id="NF002270">
    <property type="entry name" value="PRK01202.1"/>
    <property type="match status" value="1"/>
</dbReference>
<reference evidence="7 8" key="1">
    <citation type="journal article" date="2015" name="Genome Biol. Evol.">
        <title>Phylogenomic analyses indicate that early fungi evolved digesting cell walls of algal ancestors of land plants.</title>
        <authorList>
            <person name="Chang Y."/>
            <person name="Wang S."/>
            <person name="Sekimoto S."/>
            <person name="Aerts A.L."/>
            <person name="Choi C."/>
            <person name="Clum A."/>
            <person name="LaButti K.M."/>
            <person name="Lindquist E.A."/>
            <person name="Yee Ngan C."/>
            <person name="Ohm R.A."/>
            <person name="Salamov A.A."/>
            <person name="Grigoriev I.V."/>
            <person name="Spatafora J.W."/>
            <person name="Berbee M.L."/>
        </authorList>
    </citation>
    <scope>NUCLEOTIDE SEQUENCE [LARGE SCALE GENOMIC DNA]</scope>
    <source>
        <strain evidence="7 8">NRRL 28638</strain>
    </source>
</reference>
<comment type="subunit">
    <text evidence="5">The glycine cleavage system is composed of four proteins: P, T, L and H.</text>
</comment>
<dbReference type="GO" id="GO:0005960">
    <property type="term" value="C:glycine cleavage complex"/>
    <property type="evidence" value="ECO:0007669"/>
    <property type="project" value="UniProtKB-UniRule"/>
</dbReference>
<accession>A0A137NYD0</accession>
<dbReference type="PROSITE" id="PS50968">
    <property type="entry name" value="BIOTINYL_LIPOYL"/>
    <property type="match status" value="1"/>
</dbReference>
<keyword evidence="3 5" id="KW-0809">Transit peptide</keyword>
<keyword evidence="2 4" id="KW-0450">Lipoyl</keyword>
<dbReference type="GO" id="GO:0019464">
    <property type="term" value="P:glycine decarboxylation via glycine cleavage system"/>
    <property type="evidence" value="ECO:0007669"/>
    <property type="project" value="UniProtKB-UniRule"/>
</dbReference>
<dbReference type="SUPFAM" id="SSF51230">
    <property type="entry name" value="Single hybrid motif"/>
    <property type="match status" value="1"/>
</dbReference>
<dbReference type="Pfam" id="PF01597">
    <property type="entry name" value="GCV_H"/>
    <property type="match status" value="1"/>
</dbReference>
<comment type="similarity">
    <text evidence="1 5">Belongs to the GcvH family.</text>
</comment>
<dbReference type="InterPro" id="IPR003016">
    <property type="entry name" value="2-oxoA_DH_lipoyl-BS"/>
</dbReference>
<keyword evidence="8" id="KW-1185">Reference proteome</keyword>
<comment type="subcellular location">
    <subcellularLocation>
        <location evidence="5">Mitochondrion</location>
    </subcellularLocation>
</comment>
<dbReference type="PANTHER" id="PTHR11715:SF3">
    <property type="entry name" value="GLYCINE CLEAVAGE SYSTEM H PROTEIN-RELATED"/>
    <property type="match status" value="1"/>
</dbReference>
<sequence length="154" mass="16620">MSFRAISSKILRAPTASKLFYTPRYFSTSRISLVTKYAESHEWINVENGVGTVGITNHAQAQLGDVVYVEVPEVGAEIEAKSGVAVVESVKAASDIYSPVAGEVIEVNEALSSDPTLINTSAEAEGWLFKVKLSNEAELEGLLDAEAYKKLSDH</sequence>
<dbReference type="GO" id="GO:0005739">
    <property type="term" value="C:mitochondrion"/>
    <property type="evidence" value="ECO:0007669"/>
    <property type="project" value="UniProtKB-SubCell"/>
</dbReference>
<dbReference type="Gene3D" id="2.40.50.100">
    <property type="match status" value="1"/>
</dbReference>
<dbReference type="EMBL" id="KQ964612">
    <property type="protein sequence ID" value="KXN67786.1"/>
    <property type="molecule type" value="Genomic_DNA"/>
</dbReference>
<comment type="cofactor">
    <cofactor evidence="5">
        <name>(R)-lipoate</name>
        <dbReference type="ChEBI" id="CHEBI:83088"/>
    </cofactor>
    <text evidence="5">Binds 1 lipoyl cofactor covalently.</text>
</comment>
<gene>
    <name evidence="7" type="ORF">CONCODRAFT_19362</name>
</gene>
<dbReference type="PANTHER" id="PTHR11715">
    <property type="entry name" value="GLYCINE CLEAVAGE SYSTEM H PROTEIN"/>
    <property type="match status" value="1"/>
</dbReference>
<dbReference type="CDD" id="cd06848">
    <property type="entry name" value="GCS_H"/>
    <property type="match status" value="1"/>
</dbReference>
<dbReference type="GO" id="GO:0009249">
    <property type="term" value="P:protein lipoylation"/>
    <property type="evidence" value="ECO:0007669"/>
    <property type="project" value="TreeGrafter"/>
</dbReference>
<dbReference type="InterPro" id="IPR017453">
    <property type="entry name" value="GCV_H_sub"/>
</dbReference>
<dbReference type="NCBIfam" id="TIGR00527">
    <property type="entry name" value="gcvH"/>
    <property type="match status" value="1"/>
</dbReference>
<dbReference type="InterPro" id="IPR011053">
    <property type="entry name" value="Single_hybrid_motif"/>
</dbReference>
<dbReference type="AlphaFoldDB" id="A0A137NYD0"/>